<keyword evidence="1" id="KW-0732">Signal</keyword>
<name>A0AAJ0D4Z0_9PEZI</name>
<dbReference type="EMBL" id="JAWDJX010000150">
    <property type="protein sequence ID" value="KAK3045806.1"/>
    <property type="molecule type" value="Genomic_DNA"/>
</dbReference>
<accession>A0AAJ0D4Z0</accession>
<gene>
    <name evidence="2" type="ORF">LTR09_012652</name>
</gene>
<evidence type="ECO:0000313" key="3">
    <source>
        <dbReference type="Proteomes" id="UP001271007"/>
    </source>
</evidence>
<keyword evidence="3" id="KW-1185">Reference proteome</keyword>
<organism evidence="2 3">
    <name type="scientific">Extremus antarcticus</name>
    <dbReference type="NCBI Taxonomy" id="702011"/>
    <lineage>
        <taxon>Eukaryota</taxon>
        <taxon>Fungi</taxon>
        <taxon>Dikarya</taxon>
        <taxon>Ascomycota</taxon>
        <taxon>Pezizomycotina</taxon>
        <taxon>Dothideomycetes</taxon>
        <taxon>Dothideomycetidae</taxon>
        <taxon>Mycosphaerellales</taxon>
        <taxon>Extremaceae</taxon>
        <taxon>Extremus</taxon>
    </lineage>
</organism>
<evidence type="ECO:0000313" key="2">
    <source>
        <dbReference type="EMBL" id="KAK3045806.1"/>
    </source>
</evidence>
<evidence type="ECO:0000256" key="1">
    <source>
        <dbReference type="SAM" id="SignalP"/>
    </source>
</evidence>
<sequence length="283" mass="30376">MHTKDLFLASAAIGVATATATRGDVTTYWGTYANFFVQSIESNNNVVGALYEGCIESGSDKTIVSQGAVCVARLISCMLQAVATVTDDGTAVATINSTTNAFNETSGSKAALRRRMDSMPYMGHNVRVTDIMPSYVHPRDGVAFQTNVRTDDTTLNVHRDGSHLVARFDPSEIIPASKGDSFDTDGSPLFTFTNVNGIKMEAQDFSTGDDNRDLVADLTTFSYSFAYNGGSDSNFQTADVWEASLCGTTGGRKLALKIIPELDSFSTEYEQIMTPPGCNPDAN</sequence>
<reference evidence="2" key="1">
    <citation type="submission" date="2023-04" db="EMBL/GenBank/DDBJ databases">
        <title>Black Yeasts Isolated from many extreme environments.</title>
        <authorList>
            <person name="Coleine C."/>
            <person name="Stajich J.E."/>
            <person name="Selbmann L."/>
        </authorList>
    </citation>
    <scope>NUCLEOTIDE SEQUENCE</scope>
    <source>
        <strain evidence="2">CCFEE 5312</strain>
    </source>
</reference>
<dbReference type="AlphaFoldDB" id="A0AAJ0D4Z0"/>
<dbReference type="Proteomes" id="UP001271007">
    <property type="component" value="Unassembled WGS sequence"/>
</dbReference>
<feature type="signal peptide" evidence="1">
    <location>
        <begin position="1"/>
        <end position="18"/>
    </location>
</feature>
<proteinExistence type="predicted"/>
<protein>
    <submittedName>
        <fullName evidence="2">Uncharacterized protein</fullName>
    </submittedName>
</protein>
<comment type="caution">
    <text evidence="2">The sequence shown here is derived from an EMBL/GenBank/DDBJ whole genome shotgun (WGS) entry which is preliminary data.</text>
</comment>
<feature type="chain" id="PRO_5042551740" evidence="1">
    <location>
        <begin position="19"/>
        <end position="283"/>
    </location>
</feature>